<protein>
    <submittedName>
        <fullName evidence="1">Uncharacterized protein</fullName>
    </submittedName>
</protein>
<sequence length="42" mass="5068">QKTKEEIKDKYRASSIEMVFTKYDSPALFCVMRIAQYDIRYT</sequence>
<feature type="non-terminal residue" evidence="1">
    <location>
        <position position="1"/>
    </location>
</feature>
<reference evidence="1" key="1">
    <citation type="journal article" date="2014" name="Front. Microbiol.">
        <title>High frequency of phylogenetically diverse reductive dehalogenase-homologous genes in deep subseafloor sedimentary metagenomes.</title>
        <authorList>
            <person name="Kawai M."/>
            <person name="Futagami T."/>
            <person name="Toyoda A."/>
            <person name="Takaki Y."/>
            <person name="Nishi S."/>
            <person name="Hori S."/>
            <person name="Arai W."/>
            <person name="Tsubouchi T."/>
            <person name="Morono Y."/>
            <person name="Uchiyama I."/>
            <person name="Ito T."/>
            <person name="Fujiyama A."/>
            <person name="Inagaki F."/>
            <person name="Takami H."/>
        </authorList>
    </citation>
    <scope>NUCLEOTIDE SEQUENCE</scope>
    <source>
        <strain evidence="1">Expedition CK06-06</strain>
    </source>
</reference>
<evidence type="ECO:0000313" key="1">
    <source>
        <dbReference type="EMBL" id="GAI08930.1"/>
    </source>
</evidence>
<dbReference type="AlphaFoldDB" id="X1M2N9"/>
<accession>X1M2N9</accession>
<comment type="caution">
    <text evidence="1">The sequence shown here is derived from an EMBL/GenBank/DDBJ whole genome shotgun (WGS) entry which is preliminary data.</text>
</comment>
<dbReference type="EMBL" id="BARV01012870">
    <property type="protein sequence ID" value="GAI08930.1"/>
    <property type="molecule type" value="Genomic_DNA"/>
</dbReference>
<name>X1M2N9_9ZZZZ</name>
<organism evidence="1">
    <name type="scientific">marine sediment metagenome</name>
    <dbReference type="NCBI Taxonomy" id="412755"/>
    <lineage>
        <taxon>unclassified sequences</taxon>
        <taxon>metagenomes</taxon>
        <taxon>ecological metagenomes</taxon>
    </lineage>
</organism>
<gene>
    <name evidence="1" type="ORF">S06H3_23606</name>
</gene>
<proteinExistence type="predicted"/>